<dbReference type="InterPro" id="IPR035906">
    <property type="entry name" value="MetI-like_sf"/>
</dbReference>
<gene>
    <name evidence="8" type="ORF">NLU14_12030</name>
</gene>
<keyword evidence="9" id="KW-1185">Reference proteome</keyword>
<evidence type="ECO:0000256" key="3">
    <source>
        <dbReference type="ARBA" id="ARBA00022692"/>
    </source>
</evidence>
<accession>A0ABT5YB86</accession>
<comment type="caution">
    <text evidence="8">The sequence shown here is derived from an EMBL/GenBank/DDBJ whole genome shotgun (WGS) entry which is preliminary data.</text>
</comment>
<keyword evidence="4 6" id="KW-1133">Transmembrane helix</keyword>
<evidence type="ECO:0000259" key="7">
    <source>
        <dbReference type="PROSITE" id="PS50928"/>
    </source>
</evidence>
<dbReference type="PANTHER" id="PTHR30177:SF32">
    <property type="entry name" value="GLYCINE BETAINE UPTAKE SYSTEM PERMEASE PROTEIN YEHW"/>
    <property type="match status" value="1"/>
</dbReference>
<dbReference type="Gene3D" id="1.10.3720.10">
    <property type="entry name" value="MetI-like"/>
    <property type="match status" value="1"/>
</dbReference>
<dbReference type="InterPro" id="IPR000515">
    <property type="entry name" value="MetI-like"/>
</dbReference>
<feature type="transmembrane region" description="Helical" evidence="6">
    <location>
        <begin position="211"/>
        <end position="230"/>
    </location>
</feature>
<evidence type="ECO:0000256" key="1">
    <source>
        <dbReference type="ARBA" id="ARBA00004651"/>
    </source>
</evidence>
<dbReference type="RefSeq" id="WP_275706819.1">
    <property type="nucleotide sequence ID" value="NZ_JANCMW010000007.1"/>
</dbReference>
<evidence type="ECO:0000313" key="8">
    <source>
        <dbReference type="EMBL" id="MDF0750952.1"/>
    </source>
</evidence>
<evidence type="ECO:0000256" key="2">
    <source>
        <dbReference type="ARBA" id="ARBA00022448"/>
    </source>
</evidence>
<feature type="domain" description="ABC transmembrane type-1" evidence="7">
    <location>
        <begin position="49"/>
        <end position="230"/>
    </location>
</feature>
<keyword evidence="5 6" id="KW-0472">Membrane</keyword>
<dbReference type="SUPFAM" id="SSF161098">
    <property type="entry name" value="MetI-like"/>
    <property type="match status" value="1"/>
</dbReference>
<proteinExistence type="inferred from homology"/>
<evidence type="ECO:0000256" key="4">
    <source>
        <dbReference type="ARBA" id="ARBA00022989"/>
    </source>
</evidence>
<reference evidence="8" key="1">
    <citation type="submission" date="2022-07" db="EMBL/GenBank/DDBJ databases">
        <title>Marinobacter iranensis a new bacterium isolate from a hipersaline lake in Iran.</title>
        <authorList>
            <person name="Mohammad A.M.A."/>
            <person name="Cristina S.-P."/>
            <person name="Antonio V."/>
        </authorList>
    </citation>
    <scope>NUCLEOTIDE SEQUENCE</scope>
    <source>
        <strain evidence="8">71-i</strain>
    </source>
</reference>
<dbReference type="Pfam" id="PF00528">
    <property type="entry name" value="BPD_transp_1"/>
    <property type="match status" value="1"/>
</dbReference>
<organism evidence="8 9">
    <name type="scientific">Marinobacter iranensis</name>
    <dbReference type="NCBI Taxonomy" id="2962607"/>
    <lineage>
        <taxon>Bacteria</taxon>
        <taxon>Pseudomonadati</taxon>
        <taxon>Pseudomonadota</taxon>
        <taxon>Gammaproteobacteria</taxon>
        <taxon>Pseudomonadales</taxon>
        <taxon>Marinobacteraceae</taxon>
        <taxon>Marinobacter</taxon>
    </lineage>
</organism>
<name>A0ABT5YB86_9GAMM</name>
<dbReference type="Proteomes" id="UP001143391">
    <property type="component" value="Unassembled WGS sequence"/>
</dbReference>
<dbReference type="CDD" id="cd06261">
    <property type="entry name" value="TM_PBP2"/>
    <property type="match status" value="1"/>
</dbReference>
<protein>
    <submittedName>
        <fullName evidence="8">ABC transporter permease</fullName>
    </submittedName>
</protein>
<sequence>MRAWLPAVLLAALLCGLSVGMPVLEPLFQWVQPDKQRVIYERESFVFLLQNHLLLVVVSAAVGTIVAVAGGIFATRPFGRDFLPLVSQVASIGQTFPPVAVLALVVPVLGFGEAPILLALILYGLLPILRNTLAGLEGINPSVREAALGMGMSPVQVLIRVELPLAGRVILAGIRTSVTINIATAAIGSTIGARTLGDPVIAGLVNGNTAYVLQGAVLIGLLALMTDSLFEAIERTWDSAWFKATQHLRTEKPR</sequence>
<dbReference type="PANTHER" id="PTHR30177">
    <property type="entry name" value="GLYCINE BETAINE/L-PROLINE TRANSPORT SYSTEM PERMEASE PROTEIN PROW"/>
    <property type="match status" value="1"/>
</dbReference>
<keyword evidence="2 6" id="KW-0813">Transport</keyword>
<dbReference type="EMBL" id="JANCMW010000007">
    <property type="protein sequence ID" value="MDF0750952.1"/>
    <property type="molecule type" value="Genomic_DNA"/>
</dbReference>
<dbReference type="PROSITE" id="PS50928">
    <property type="entry name" value="ABC_TM1"/>
    <property type="match status" value="1"/>
</dbReference>
<comment type="subcellular location">
    <subcellularLocation>
        <location evidence="1 6">Cell membrane</location>
        <topology evidence="1 6">Multi-pass membrane protein</topology>
    </subcellularLocation>
</comment>
<comment type="similarity">
    <text evidence="6">Belongs to the binding-protein-dependent transport system permease family.</text>
</comment>
<evidence type="ECO:0000313" key="9">
    <source>
        <dbReference type="Proteomes" id="UP001143391"/>
    </source>
</evidence>
<evidence type="ECO:0000256" key="5">
    <source>
        <dbReference type="ARBA" id="ARBA00023136"/>
    </source>
</evidence>
<feature type="transmembrane region" description="Helical" evidence="6">
    <location>
        <begin position="96"/>
        <end position="126"/>
    </location>
</feature>
<evidence type="ECO:0000256" key="6">
    <source>
        <dbReference type="RuleBase" id="RU363032"/>
    </source>
</evidence>
<feature type="transmembrane region" description="Helical" evidence="6">
    <location>
        <begin position="53"/>
        <end position="75"/>
    </location>
</feature>
<dbReference type="InterPro" id="IPR051204">
    <property type="entry name" value="ABC_transp_perm/SBD"/>
</dbReference>
<keyword evidence="3 6" id="KW-0812">Transmembrane</keyword>